<dbReference type="InterPro" id="IPR027417">
    <property type="entry name" value="P-loop_NTPase"/>
</dbReference>
<keyword evidence="5" id="KW-1185">Reference proteome</keyword>
<dbReference type="Gene3D" id="3.40.50.300">
    <property type="entry name" value="P-loop containing nucleotide triphosphate hydrolases"/>
    <property type="match status" value="1"/>
</dbReference>
<feature type="coiled-coil region" evidence="1">
    <location>
        <begin position="92"/>
        <end position="119"/>
    </location>
</feature>
<gene>
    <name evidence="4" type="ORF">PG996_007971</name>
</gene>
<dbReference type="PANTHER" id="PTHR46411:SF2">
    <property type="entry name" value="AAA+ ATPASE DOMAIN-CONTAINING PROTEIN"/>
    <property type="match status" value="1"/>
</dbReference>
<dbReference type="Pfam" id="PF00004">
    <property type="entry name" value="AAA"/>
    <property type="match status" value="1"/>
</dbReference>
<evidence type="ECO:0000256" key="2">
    <source>
        <dbReference type="SAM" id="MobiDB-lite"/>
    </source>
</evidence>
<proteinExistence type="predicted"/>
<dbReference type="SUPFAM" id="SSF52540">
    <property type="entry name" value="P-loop containing nucleoside triphosphate hydrolases"/>
    <property type="match status" value="1"/>
</dbReference>
<dbReference type="PANTHER" id="PTHR46411">
    <property type="entry name" value="FAMILY ATPASE, PUTATIVE-RELATED"/>
    <property type="match status" value="1"/>
</dbReference>
<evidence type="ECO:0000313" key="5">
    <source>
        <dbReference type="Proteomes" id="UP001446871"/>
    </source>
</evidence>
<feature type="region of interest" description="Disordered" evidence="2">
    <location>
        <begin position="915"/>
        <end position="1004"/>
    </location>
</feature>
<dbReference type="Proteomes" id="UP001446871">
    <property type="component" value="Unassembled WGS sequence"/>
</dbReference>
<organism evidence="4 5">
    <name type="scientific">Apiospora saccharicola</name>
    <dbReference type="NCBI Taxonomy" id="335842"/>
    <lineage>
        <taxon>Eukaryota</taxon>
        <taxon>Fungi</taxon>
        <taxon>Dikarya</taxon>
        <taxon>Ascomycota</taxon>
        <taxon>Pezizomycotina</taxon>
        <taxon>Sordariomycetes</taxon>
        <taxon>Xylariomycetidae</taxon>
        <taxon>Amphisphaeriales</taxon>
        <taxon>Apiosporaceae</taxon>
        <taxon>Apiospora</taxon>
    </lineage>
</organism>
<dbReference type="InterPro" id="IPR054289">
    <property type="entry name" value="DUF7025"/>
</dbReference>
<dbReference type="SMART" id="SM00382">
    <property type="entry name" value="AAA"/>
    <property type="match status" value="1"/>
</dbReference>
<dbReference type="CDD" id="cd19481">
    <property type="entry name" value="RecA-like_protease"/>
    <property type="match status" value="1"/>
</dbReference>
<dbReference type="InterPro" id="IPR003959">
    <property type="entry name" value="ATPase_AAA_core"/>
</dbReference>
<name>A0ABR1UZR0_9PEZI</name>
<evidence type="ECO:0000313" key="4">
    <source>
        <dbReference type="EMBL" id="KAK8063319.1"/>
    </source>
</evidence>
<reference evidence="4 5" key="1">
    <citation type="submission" date="2023-01" db="EMBL/GenBank/DDBJ databases">
        <title>Analysis of 21 Apiospora genomes using comparative genomics revels a genus with tremendous synthesis potential of carbohydrate active enzymes and secondary metabolites.</title>
        <authorList>
            <person name="Sorensen T."/>
        </authorList>
    </citation>
    <scope>NUCLEOTIDE SEQUENCE [LARGE SCALE GENOMIC DNA]</scope>
    <source>
        <strain evidence="4 5">CBS 83171</strain>
    </source>
</reference>
<comment type="caution">
    <text evidence="4">The sequence shown here is derived from an EMBL/GenBank/DDBJ whole genome shotgun (WGS) entry which is preliminary data.</text>
</comment>
<feature type="domain" description="AAA+ ATPase" evidence="3">
    <location>
        <begin position="644"/>
        <end position="771"/>
    </location>
</feature>
<dbReference type="EMBL" id="JAQQWM010000005">
    <property type="protein sequence ID" value="KAK8063319.1"/>
    <property type="molecule type" value="Genomic_DNA"/>
</dbReference>
<dbReference type="Pfam" id="PF23232">
    <property type="entry name" value="AAA_lid_13"/>
    <property type="match status" value="1"/>
</dbReference>
<sequence length="1018" mass="114533">MATEPVQRASSSRSDSPEKGTAVILGSEQIATLSDESKANAILEEANKIREQSENPRDLKHKLRLGDMERILDRERKDGTLAIRSKQAILYFTFAELRIEELERELKKVKQDLYKLPDDAEVRRKPIGHPVYRHLLQRSNPSQFRLSKTSFDVPREDRAALEVLITEHIEKKRQEADSAPVNKSASLDSDQASIQWSPERLRVRSRPLLLHLQKVTATQISELRSGPVKDVHESSTVFLRPFKFFVAFEKEIRRSIVDVEAAVRSQEQERSSQGEKKRVPDEPKFDNKDLLEDLKLLIKFMDEDLKPTFDLRQRIKDCTADAISYADLWHLFHRGGYVLLQSDPTHAYKVLQFTGGRPPLTDRLFSPVAGMPPRERPKRAVEGFNVDCLSVESDGTSYVPALTTVSILPYLGCVPIKSLAVYPVELDPEAAAKRRDFMDQGRSYIDLTRRSYAHKSFVGKTLDEPSYDLDAQVIVDMSLAIHSEPDWKPKAKINLEDLSQVDIRETCIKPYCFHTNNPEGCCGSDYAFKDWEMDQIHLDSFVQENGRIFAGRDAKDMSEEDLMLLPTWVHGFVLRTRRWATIRISDLSEVKFDNDFENLMLPEENKSTIQALVKTHENARGSFVDASTSGSVGSGIDLVRGKGSGLILLLHGAPGVGKTSTAECVADNTKRPLFPVTCGDIGETATEVEDNLQHHFELAHKWGCVLLLDEADVFLAKRTRNDLRRNAVTSVFLRSLEYYAGILFLTTNRVGNIDPAFKSRIHLSLLYQPFDKASTRRLYEIFIDRTKAEQKRRGPSHFLIKRKEIITFAKENFREMKREGLGAWNGRQIRNTFQAAISLAESEYQKQLVDGQYPQDKKLPELGRSQLATVADRSKQFDRYLMTTLGMDESDLAYEEQWRADQFPTNNAAPAAPAALTTKEKRVAAAPPAAVAGGGIHNGTRPAPTAPRRKGKGGGGSSSIAPEVTSSEDEESSSEDGGGGGAGKESTKVKSAESDLDDEEELEAIREMIRRKKKKGKK</sequence>
<feature type="region of interest" description="Disordered" evidence="2">
    <location>
        <begin position="1"/>
        <end position="21"/>
    </location>
</feature>
<protein>
    <recommendedName>
        <fullName evidence="3">AAA+ ATPase domain-containing protein</fullName>
    </recommendedName>
</protein>
<dbReference type="Pfam" id="PF22942">
    <property type="entry name" value="DUF7025"/>
    <property type="match status" value="1"/>
</dbReference>
<dbReference type="InterPro" id="IPR003593">
    <property type="entry name" value="AAA+_ATPase"/>
</dbReference>
<keyword evidence="1" id="KW-0175">Coiled coil</keyword>
<dbReference type="InterPro" id="IPR056599">
    <property type="entry name" value="AAA_lid_fung"/>
</dbReference>
<evidence type="ECO:0000259" key="3">
    <source>
        <dbReference type="SMART" id="SM00382"/>
    </source>
</evidence>
<evidence type="ECO:0000256" key="1">
    <source>
        <dbReference type="SAM" id="Coils"/>
    </source>
</evidence>
<feature type="compositionally biased region" description="Basic and acidic residues" evidence="2">
    <location>
        <begin position="266"/>
        <end position="284"/>
    </location>
</feature>
<feature type="region of interest" description="Disordered" evidence="2">
    <location>
        <begin position="263"/>
        <end position="284"/>
    </location>
</feature>
<accession>A0ABR1UZR0</accession>